<dbReference type="Proteomes" id="UP000235672">
    <property type="component" value="Unassembled WGS sequence"/>
</dbReference>
<evidence type="ECO:0000313" key="2">
    <source>
        <dbReference type="EMBL" id="PMD21054.1"/>
    </source>
</evidence>
<accession>A0A2J6Q4G0</accession>
<evidence type="ECO:0000313" key="3">
    <source>
        <dbReference type="Proteomes" id="UP000235672"/>
    </source>
</evidence>
<organism evidence="2 3">
    <name type="scientific">Hyaloscypha hepaticicola</name>
    <dbReference type="NCBI Taxonomy" id="2082293"/>
    <lineage>
        <taxon>Eukaryota</taxon>
        <taxon>Fungi</taxon>
        <taxon>Dikarya</taxon>
        <taxon>Ascomycota</taxon>
        <taxon>Pezizomycotina</taxon>
        <taxon>Leotiomycetes</taxon>
        <taxon>Helotiales</taxon>
        <taxon>Hyaloscyphaceae</taxon>
        <taxon>Hyaloscypha</taxon>
    </lineage>
</organism>
<keyword evidence="3" id="KW-1185">Reference proteome</keyword>
<dbReference type="EMBL" id="KZ613482">
    <property type="protein sequence ID" value="PMD21054.1"/>
    <property type="molecule type" value="Genomic_DNA"/>
</dbReference>
<dbReference type="AlphaFoldDB" id="A0A2J6Q4G0"/>
<reference evidence="2 3" key="1">
    <citation type="submission" date="2016-05" db="EMBL/GenBank/DDBJ databases">
        <title>A degradative enzymes factory behind the ericoid mycorrhizal symbiosis.</title>
        <authorList>
            <consortium name="DOE Joint Genome Institute"/>
            <person name="Martino E."/>
            <person name="Morin E."/>
            <person name="Grelet G."/>
            <person name="Kuo A."/>
            <person name="Kohler A."/>
            <person name="Daghino S."/>
            <person name="Barry K."/>
            <person name="Choi C."/>
            <person name="Cichocki N."/>
            <person name="Clum A."/>
            <person name="Copeland A."/>
            <person name="Hainaut M."/>
            <person name="Haridas S."/>
            <person name="Labutti K."/>
            <person name="Lindquist E."/>
            <person name="Lipzen A."/>
            <person name="Khouja H.-R."/>
            <person name="Murat C."/>
            <person name="Ohm R."/>
            <person name="Olson A."/>
            <person name="Spatafora J."/>
            <person name="Veneault-Fourrey C."/>
            <person name="Henrissat B."/>
            <person name="Grigoriev I."/>
            <person name="Martin F."/>
            <person name="Perotto S."/>
        </authorList>
    </citation>
    <scope>NUCLEOTIDE SEQUENCE [LARGE SCALE GENOMIC DNA]</scope>
    <source>
        <strain evidence="2 3">UAMH 7357</strain>
    </source>
</reference>
<name>A0A2J6Q4G0_9HELO</name>
<feature type="transmembrane region" description="Helical" evidence="1">
    <location>
        <begin position="76"/>
        <end position="95"/>
    </location>
</feature>
<protein>
    <submittedName>
        <fullName evidence="2">Uncharacterized protein</fullName>
    </submittedName>
</protein>
<keyword evidence="1" id="KW-1133">Transmembrane helix</keyword>
<sequence length="99" mass="11078">MHPTSYPYLTSYSRPLRCAGRKVLCGHALTVPAPHKASPPAQLPCLHQAKSEDDWLFEPRMNCCCASLITILKPHLFLFLLLCFSILQSFLPASFSQFG</sequence>
<keyword evidence="1" id="KW-0812">Transmembrane</keyword>
<proteinExistence type="predicted"/>
<evidence type="ECO:0000256" key="1">
    <source>
        <dbReference type="SAM" id="Phobius"/>
    </source>
</evidence>
<gene>
    <name evidence="2" type="ORF">NA56DRAFT_129637</name>
</gene>
<keyword evidence="1" id="KW-0472">Membrane</keyword>